<dbReference type="GO" id="GO:0030313">
    <property type="term" value="C:cell envelope"/>
    <property type="evidence" value="ECO:0007669"/>
    <property type="project" value="UniProtKB-SubCell"/>
</dbReference>
<dbReference type="SUPFAM" id="SSF89372">
    <property type="entry name" value="Fucose-specific lectin"/>
    <property type="match status" value="2"/>
</dbReference>
<dbReference type="EMBL" id="AP017312">
    <property type="protein sequence ID" value="BAU27111.1"/>
    <property type="molecule type" value="Genomic_DNA"/>
</dbReference>
<evidence type="ECO:0000313" key="3">
    <source>
        <dbReference type="Proteomes" id="UP000217696"/>
    </source>
</evidence>
<organism evidence="2 3">
    <name type="scientific">Aneurinibacillus soli</name>
    <dbReference type="NCBI Taxonomy" id="1500254"/>
    <lineage>
        <taxon>Bacteria</taxon>
        <taxon>Bacillati</taxon>
        <taxon>Bacillota</taxon>
        <taxon>Bacilli</taxon>
        <taxon>Bacillales</taxon>
        <taxon>Paenibacillaceae</taxon>
        <taxon>Aneurinibacillus group</taxon>
        <taxon>Aneurinibacillus</taxon>
    </lineage>
</organism>
<dbReference type="OrthoDB" id="2489782at2"/>
<sequence>MFKIKSVYVCFLSFLFIFSTFIGGPFTNQVYAKTLWDVVGTAGFSSGQINFPSLAIAPDGTPYVAYTESNDNNNKATVKKFNGSGWETVGTEGFSDGAVHYPSIAIASDGTPYVAYKDWGNGRKATVMKFNGSSWVPVGPVGFSAGYANYTSLVIAPDGTLYVAYQDQANASRATVKKFNVQTSSWDTVGAGVGGTGGFSAGEAYDLSFAISPNGTPYVAYTDTVNGYRATVQKFNGSSWVPVGLVGFTAGYASKPSLAIAPDGTPYLAYGDGPYQLYGGDEGNGYKATVKKFTGSGLSGWETVGTEGFSADRMSFLSLTIASDGTPYLAYQDGLQYLYKATVKKFNGSSWESIGTEGFSAGLSNYISIKFAPDGTPYVAYLDGGNGVKATVMKYSTVYTVTYEAGANGTISSTSENVAPGNRPSSVPTVTSNMGYTFAGWSSDGGTTKLSNAQVAATPVTDDITYTAYYKAKGDANGDGVISPADALLIIQYAQGKITLTDEQKMDLDMNGDGKVDNLDAKIILDICTGKGRVG</sequence>
<evidence type="ECO:0000256" key="1">
    <source>
        <dbReference type="ARBA" id="ARBA00004196"/>
    </source>
</evidence>
<dbReference type="GO" id="GO:0004553">
    <property type="term" value="F:hydrolase activity, hydrolyzing O-glycosyl compounds"/>
    <property type="evidence" value="ECO:0007669"/>
    <property type="project" value="InterPro"/>
</dbReference>
<proteinExistence type="predicted"/>
<dbReference type="AlphaFoldDB" id="A0A0U5BA95"/>
<name>A0A0U5BA95_9BACL</name>
<reference evidence="2 3" key="1">
    <citation type="submission" date="2015-12" db="EMBL/GenBank/DDBJ databases">
        <title>Genome sequence of Aneurinibacillus soli.</title>
        <authorList>
            <person name="Lee J.S."/>
            <person name="Lee K.C."/>
            <person name="Kim K.K."/>
            <person name="Lee B.W."/>
        </authorList>
    </citation>
    <scope>NUCLEOTIDE SEQUENCE [LARGE SCALE GENOMIC DNA]</scope>
    <source>
        <strain evidence="2 3">CB4</strain>
    </source>
</reference>
<dbReference type="Pfam" id="PF09479">
    <property type="entry name" value="Flg_new"/>
    <property type="match status" value="1"/>
</dbReference>
<dbReference type="KEGG" id="asoc:CB4_01280"/>
<accession>A0A0U5BA95</accession>
<dbReference type="Gene3D" id="1.10.1330.10">
    <property type="entry name" value="Dockerin domain"/>
    <property type="match status" value="1"/>
</dbReference>
<gene>
    <name evidence="2" type="ORF">CB4_01280</name>
</gene>
<dbReference type="Gene3D" id="2.60.40.4270">
    <property type="entry name" value="Listeria-Bacteroides repeat domain"/>
    <property type="match status" value="1"/>
</dbReference>
<evidence type="ECO:0000313" key="2">
    <source>
        <dbReference type="EMBL" id="BAU27111.1"/>
    </source>
</evidence>
<dbReference type="InterPro" id="IPR042229">
    <property type="entry name" value="Listeria/Bacterioides_rpt_sf"/>
</dbReference>
<comment type="subcellular location">
    <subcellularLocation>
        <location evidence="1">Cell envelope</location>
    </subcellularLocation>
</comment>
<dbReference type="InterPro" id="IPR013378">
    <property type="entry name" value="InlB-like_B-rpt"/>
</dbReference>
<protein>
    <submittedName>
        <fullName evidence="2">Dockerin type I repeat protein</fullName>
    </submittedName>
</protein>
<keyword evidence="3" id="KW-1185">Reference proteome</keyword>
<dbReference type="CDD" id="cd14256">
    <property type="entry name" value="Dockerin_I"/>
    <property type="match status" value="1"/>
</dbReference>
<dbReference type="InterPro" id="IPR036439">
    <property type="entry name" value="Dockerin_dom_sf"/>
</dbReference>
<dbReference type="Pfam" id="PF00404">
    <property type="entry name" value="Dockerin_1"/>
    <property type="match status" value="1"/>
</dbReference>
<dbReference type="NCBIfam" id="TIGR02543">
    <property type="entry name" value="List_Bact_rpt"/>
    <property type="match status" value="1"/>
</dbReference>
<dbReference type="GO" id="GO:0000272">
    <property type="term" value="P:polysaccharide catabolic process"/>
    <property type="evidence" value="ECO:0007669"/>
    <property type="project" value="InterPro"/>
</dbReference>
<dbReference type="SUPFAM" id="SSF63446">
    <property type="entry name" value="Type I dockerin domain"/>
    <property type="match status" value="1"/>
</dbReference>
<dbReference type="Proteomes" id="UP000217696">
    <property type="component" value="Chromosome"/>
</dbReference>
<dbReference type="RefSeq" id="WP_096464187.1">
    <property type="nucleotide sequence ID" value="NZ_AP017312.1"/>
</dbReference>
<dbReference type="InterPro" id="IPR002105">
    <property type="entry name" value="Dockerin_1_rpt"/>
</dbReference>